<dbReference type="FunFam" id="1.20.1280.50:FF:000005">
    <property type="entry name" value="F-box/LRR-repeat protein 3 isoform X1"/>
    <property type="match status" value="1"/>
</dbReference>
<dbReference type="SMART" id="SM00415">
    <property type="entry name" value="HSF"/>
    <property type="match status" value="1"/>
</dbReference>
<comment type="similarity">
    <text evidence="3 11">Belongs to the HSF family.</text>
</comment>
<dbReference type="Pfam" id="PF12937">
    <property type="entry name" value="F-box-like"/>
    <property type="match status" value="1"/>
</dbReference>
<name>A0A8C2SLS6_COTJA</name>
<feature type="domain" description="F-box" evidence="12">
    <location>
        <begin position="6"/>
        <end position="52"/>
    </location>
</feature>
<evidence type="ECO:0000256" key="8">
    <source>
        <dbReference type="ARBA" id="ARBA00023159"/>
    </source>
</evidence>
<dbReference type="Pfam" id="PF00447">
    <property type="entry name" value="HSF_DNA-bind"/>
    <property type="match status" value="1"/>
</dbReference>
<dbReference type="PROSITE" id="PS50181">
    <property type="entry name" value="FBOX"/>
    <property type="match status" value="1"/>
</dbReference>
<evidence type="ECO:0000256" key="9">
    <source>
        <dbReference type="ARBA" id="ARBA00023163"/>
    </source>
</evidence>
<evidence type="ECO:0000256" key="7">
    <source>
        <dbReference type="ARBA" id="ARBA00023125"/>
    </source>
</evidence>
<evidence type="ECO:0000256" key="2">
    <source>
        <dbReference type="ARBA" id="ARBA00004496"/>
    </source>
</evidence>
<dbReference type="SUPFAM" id="SSF81383">
    <property type="entry name" value="F-box domain"/>
    <property type="match status" value="1"/>
</dbReference>
<dbReference type="Proteomes" id="UP000694412">
    <property type="component" value="Chromosome 11"/>
</dbReference>
<dbReference type="InterPro" id="IPR036390">
    <property type="entry name" value="WH_DNA-bd_sf"/>
</dbReference>
<dbReference type="GO" id="GO:0003700">
    <property type="term" value="F:DNA-binding transcription factor activity"/>
    <property type="evidence" value="ECO:0007669"/>
    <property type="project" value="InterPro"/>
</dbReference>
<organism evidence="13 14">
    <name type="scientific">Coturnix japonica</name>
    <name type="common">Japanese quail</name>
    <name type="synonym">Coturnix coturnix japonica</name>
    <dbReference type="NCBI Taxonomy" id="93934"/>
    <lineage>
        <taxon>Eukaryota</taxon>
        <taxon>Metazoa</taxon>
        <taxon>Chordata</taxon>
        <taxon>Craniata</taxon>
        <taxon>Vertebrata</taxon>
        <taxon>Euteleostomi</taxon>
        <taxon>Archelosauria</taxon>
        <taxon>Archosauria</taxon>
        <taxon>Dinosauria</taxon>
        <taxon>Saurischia</taxon>
        <taxon>Theropoda</taxon>
        <taxon>Coelurosauria</taxon>
        <taxon>Aves</taxon>
        <taxon>Neognathae</taxon>
        <taxon>Galloanserae</taxon>
        <taxon>Galliformes</taxon>
        <taxon>Phasianidae</taxon>
        <taxon>Perdicinae</taxon>
        <taxon>Coturnix</taxon>
    </lineage>
</organism>
<evidence type="ECO:0000256" key="10">
    <source>
        <dbReference type="ARBA" id="ARBA00023242"/>
    </source>
</evidence>
<reference evidence="13" key="2">
    <citation type="submission" date="2025-08" db="UniProtKB">
        <authorList>
            <consortium name="Ensembl"/>
        </authorList>
    </citation>
    <scope>IDENTIFICATION</scope>
</reference>
<evidence type="ECO:0000256" key="3">
    <source>
        <dbReference type="ARBA" id="ARBA00006403"/>
    </source>
</evidence>
<keyword evidence="7" id="KW-0238">DNA-binding</keyword>
<protein>
    <submittedName>
        <fullName evidence="13">Heat shock transcription factor 4</fullName>
    </submittedName>
</protein>
<accession>A0A8C2SLS6</accession>
<dbReference type="PANTHER" id="PTHR10015">
    <property type="entry name" value="HEAT SHOCK TRANSCRIPTION FACTOR"/>
    <property type="match status" value="1"/>
</dbReference>
<dbReference type="AlphaFoldDB" id="A0A8C2SLS6"/>
<sequence>MLASAPDLWSCVPEEILIQIFYYLSLRDRYTAFQVCKQWAGAVSSSSVWHFTEISCDSEDEEGMLQSLCQFLSQIKHLKIRFDQSKEVNRRNVTRILDMLAKQNHKLQQLCIACHGENPYFYSGQDILRSIRNMCNMNNQNGTSFHVFDQGRFAKEVLPKYFKHNNMASFVRQLNMYGFRKVVNIEQGGLVKPERDDTEFQHLCFLQGHEHLLEHIKRKVSVVKSEETKMRQEDLSRLLYEVQILRSQQENMECQMQDMKQQNEVLWREVVSLRQNHSQQQKVINKLIQFLFGQLQSSPGSAGIKRKLPLMLDSGLSAPQVSKFSRHLSVDALHDAYFIQSPSTEPSSCLHSPVVAAGPIISDVTEASPSSVINMQSPPDNDREKCLMLIKEEPASPGVKAAAEPDIPLSGCRACPEPPVLPVAMVQSVLEGKGSCGVTPPGTSQHPERRGRRALLDRTDISDSLEGPDWSLEGLQLLLRSQQYGLEPTSLLDVFNPNLPMSECNLAEVEAGLSPMQRLTVDLEKNATELNSKVFNPSISGACPGKDVLLESSQQFLTDRQSVFGNDIISLPESSSLYVPSENIASYLSSVGVQRDIPLNLSSSTDNNQ</sequence>
<keyword evidence="5" id="KW-0805">Transcription regulation</keyword>
<reference evidence="13" key="3">
    <citation type="submission" date="2025-09" db="UniProtKB">
        <authorList>
            <consortium name="Ensembl"/>
        </authorList>
    </citation>
    <scope>IDENTIFICATION</scope>
</reference>
<dbReference type="Ensembl" id="ENSCJPT00005001161.1">
    <property type="protein sequence ID" value="ENSCJPP00005000657.1"/>
    <property type="gene ID" value="ENSCJPG00005000736.1"/>
</dbReference>
<dbReference type="SUPFAM" id="SSF46785">
    <property type="entry name" value="Winged helix' DNA-binding domain"/>
    <property type="match status" value="1"/>
</dbReference>
<evidence type="ECO:0000256" key="1">
    <source>
        <dbReference type="ARBA" id="ARBA00004123"/>
    </source>
</evidence>
<gene>
    <name evidence="13" type="primary">HSF4</name>
</gene>
<dbReference type="Pfam" id="PF06546">
    <property type="entry name" value="Vert_HS_TF"/>
    <property type="match status" value="1"/>
</dbReference>
<keyword evidence="6" id="KW-0346">Stress response</keyword>
<dbReference type="InterPro" id="IPR010542">
    <property type="entry name" value="Vert_HSTF_C"/>
</dbReference>
<dbReference type="GO" id="GO:0042803">
    <property type="term" value="F:protein homodimerization activity"/>
    <property type="evidence" value="ECO:0007669"/>
    <property type="project" value="UniProtKB-ARBA"/>
</dbReference>
<evidence type="ECO:0000313" key="13">
    <source>
        <dbReference type="Ensembl" id="ENSCJPP00005000657.1"/>
    </source>
</evidence>
<evidence type="ECO:0000256" key="5">
    <source>
        <dbReference type="ARBA" id="ARBA00023015"/>
    </source>
</evidence>
<dbReference type="GeneTree" id="ENSGT00940000158063"/>
<dbReference type="InterPro" id="IPR000232">
    <property type="entry name" value="HSF_DNA-bd"/>
</dbReference>
<dbReference type="Gene3D" id="1.10.10.10">
    <property type="entry name" value="Winged helix-like DNA-binding domain superfamily/Winged helix DNA-binding domain"/>
    <property type="match status" value="1"/>
</dbReference>
<evidence type="ECO:0000256" key="6">
    <source>
        <dbReference type="ARBA" id="ARBA00023016"/>
    </source>
</evidence>
<keyword evidence="14" id="KW-1185">Reference proteome</keyword>
<dbReference type="GO" id="GO:0005737">
    <property type="term" value="C:cytoplasm"/>
    <property type="evidence" value="ECO:0007669"/>
    <property type="project" value="UniProtKB-SubCell"/>
</dbReference>
<dbReference type="FunFam" id="1.10.10.10:FF:000027">
    <property type="entry name" value="Heat shock transcription factor 1"/>
    <property type="match status" value="1"/>
</dbReference>
<reference evidence="13" key="1">
    <citation type="submission" date="2015-11" db="EMBL/GenBank/DDBJ databases">
        <authorList>
            <consortium name="International Coturnix japonica Genome Analysis Consortium"/>
            <person name="Warren W."/>
            <person name="Burt D.W."/>
            <person name="Antin P.B."/>
            <person name="Lanford R."/>
            <person name="Gros J."/>
            <person name="Wilson R.K."/>
        </authorList>
    </citation>
    <scope>NUCLEOTIDE SEQUENCE [LARGE SCALE GENOMIC DNA]</scope>
</reference>
<dbReference type="InterPro" id="IPR036047">
    <property type="entry name" value="F-box-like_dom_sf"/>
</dbReference>
<keyword evidence="10" id="KW-0539">Nucleus</keyword>
<dbReference type="InterPro" id="IPR036388">
    <property type="entry name" value="WH-like_DNA-bd_sf"/>
</dbReference>
<dbReference type="GO" id="GO:0005634">
    <property type="term" value="C:nucleus"/>
    <property type="evidence" value="ECO:0007669"/>
    <property type="project" value="UniProtKB-SubCell"/>
</dbReference>
<dbReference type="CDD" id="cd22121">
    <property type="entry name" value="F-box_FBXL8"/>
    <property type="match status" value="1"/>
</dbReference>
<dbReference type="SMART" id="SM00256">
    <property type="entry name" value="FBOX"/>
    <property type="match status" value="1"/>
</dbReference>
<dbReference type="GO" id="GO:0000785">
    <property type="term" value="C:chromatin"/>
    <property type="evidence" value="ECO:0007669"/>
    <property type="project" value="UniProtKB-ARBA"/>
</dbReference>
<keyword evidence="4" id="KW-0963">Cytoplasm</keyword>
<dbReference type="Gene3D" id="1.20.1280.50">
    <property type="match status" value="1"/>
</dbReference>
<dbReference type="PRINTS" id="PR00056">
    <property type="entry name" value="HSFDOMAIN"/>
</dbReference>
<proteinExistence type="inferred from homology"/>
<evidence type="ECO:0000259" key="12">
    <source>
        <dbReference type="PROSITE" id="PS50181"/>
    </source>
</evidence>
<dbReference type="PANTHER" id="PTHR10015:SF213">
    <property type="entry name" value="HEAT SHOCK FACTOR PROTEIN 4"/>
    <property type="match status" value="1"/>
</dbReference>
<evidence type="ECO:0000313" key="14">
    <source>
        <dbReference type="Proteomes" id="UP000694412"/>
    </source>
</evidence>
<evidence type="ECO:0000256" key="4">
    <source>
        <dbReference type="ARBA" id="ARBA00022490"/>
    </source>
</evidence>
<keyword evidence="9" id="KW-0804">Transcription</keyword>
<comment type="subcellular location">
    <subcellularLocation>
        <location evidence="2">Cytoplasm</location>
    </subcellularLocation>
    <subcellularLocation>
        <location evidence="1">Nucleus</location>
    </subcellularLocation>
</comment>
<evidence type="ECO:0000256" key="11">
    <source>
        <dbReference type="RuleBase" id="RU004020"/>
    </source>
</evidence>
<keyword evidence="8" id="KW-0010">Activator</keyword>
<dbReference type="InterPro" id="IPR001810">
    <property type="entry name" value="F-box_dom"/>
</dbReference>
<dbReference type="GO" id="GO:0001046">
    <property type="term" value="F:core promoter sequence-specific DNA binding"/>
    <property type="evidence" value="ECO:0007669"/>
    <property type="project" value="UniProtKB-ARBA"/>
</dbReference>
<dbReference type="PROSITE" id="PS00434">
    <property type="entry name" value="HSF_DOMAIN"/>
    <property type="match status" value="1"/>
</dbReference>